<evidence type="ECO:0000259" key="1">
    <source>
        <dbReference type="Pfam" id="PF13511"/>
    </source>
</evidence>
<gene>
    <name evidence="2" type="ORF">DZC52_09020</name>
</gene>
<keyword evidence="3" id="KW-1185">Reference proteome</keyword>
<dbReference type="OrthoDB" id="6366673at2"/>
<dbReference type="InterPro" id="IPR025392">
    <property type="entry name" value="DUF4124"/>
</dbReference>
<protein>
    <submittedName>
        <fullName evidence="2">DUF4124 domain-containing protein</fullName>
    </submittedName>
</protein>
<accession>A0A3E1K816</accession>
<dbReference type="AlphaFoldDB" id="A0A3E1K816"/>
<feature type="domain" description="DUF4124" evidence="1">
    <location>
        <begin position="11"/>
        <end position="46"/>
    </location>
</feature>
<name>A0A3E1K816_9GAMM</name>
<reference evidence="2 3" key="1">
    <citation type="submission" date="2018-08" db="EMBL/GenBank/DDBJ databases">
        <title>Wenzhouxiangella salilacus sp. nov., a novel bacterium isolated from a saline lake in Xinjiang Province, China.</title>
        <authorList>
            <person name="Han S."/>
        </authorList>
    </citation>
    <scope>NUCLEOTIDE SEQUENCE [LARGE SCALE GENOMIC DNA]</scope>
    <source>
        <strain evidence="2 3">XDB06</strain>
    </source>
</reference>
<comment type="caution">
    <text evidence="2">The sequence shown here is derived from an EMBL/GenBank/DDBJ whole genome shotgun (WGS) entry which is preliminary data.</text>
</comment>
<dbReference type="EMBL" id="QUZK01000037">
    <property type="protein sequence ID" value="RFF30210.1"/>
    <property type="molecule type" value="Genomic_DNA"/>
</dbReference>
<dbReference type="Pfam" id="PF13511">
    <property type="entry name" value="DUF4124"/>
    <property type="match status" value="1"/>
</dbReference>
<evidence type="ECO:0000313" key="3">
    <source>
        <dbReference type="Proteomes" id="UP000260351"/>
    </source>
</evidence>
<evidence type="ECO:0000313" key="2">
    <source>
        <dbReference type="EMBL" id="RFF30210.1"/>
    </source>
</evidence>
<proteinExistence type="predicted"/>
<dbReference type="RefSeq" id="WP_116650811.1">
    <property type="nucleotide sequence ID" value="NZ_QUZK01000037.1"/>
</dbReference>
<sequence>MKSLTILLITLVLAVSPLLAQEIYRVVDENGNVTYTDQKPSDDAEPMELPELNVLEGDLDETGENPLADAAPPSMNFRIEQPAEGAVFTPQGGNLEVAMGIAIEVPPTAQIVLVLDGTELAPVRSLDASIPAPEPGEHRLFARLETPSGRVLGTTDPVTFTTVAADGG</sequence>
<dbReference type="Proteomes" id="UP000260351">
    <property type="component" value="Unassembled WGS sequence"/>
</dbReference>
<organism evidence="2 3">
    <name type="scientific">Wenzhouxiangella sediminis</name>
    <dbReference type="NCBI Taxonomy" id="1792836"/>
    <lineage>
        <taxon>Bacteria</taxon>
        <taxon>Pseudomonadati</taxon>
        <taxon>Pseudomonadota</taxon>
        <taxon>Gammaproteobacteria</taxon>
        <taxon>Chromatiales</taxon>
        <taxon>Wenzhouxiangellaceae</taxon>
        <taxon>Wenzhouxiangella</taxon>
    </lineage>
</organism>